<proteinExistence type="predicted"/>
<feature type="transmembrane region" description="Helical" evidence="4">
    <location>
        <begin position="284"/>
        <end position="304"/>
    </location>
</feature>
<evidence type="ECO:0000256" key="4">
    <source>
        <dbReference type="SAM" id="Phobius"/>
    </source>
</evidence>
<evidence type="ECO:0000259" key="5">
    <source>
        <dbReference type="PROSITE" id="PS50850"/>
    </source>
</evidence>
<feature type="transmembrane region" description="Helical" evidence="4">
    <location>
        <begin position="108"/>
        <end position="131"/>
    </location>
</feature>
<dbReference type="InterPro" id="IPR020846">
    <property type="entry name" value="MFS_dom"/>
</dbReference>
<dbReference type="GO" id="GO:0022857">
    <property type="term" value="F:transmembrane transporter activity"/>
    <property type="evidence" value="ECO:0007669"/>
    <property type="project" value="InterPro"/>
</dbReference>
<keyword evidence="2 4" id="KW-1133">Transmembrane helix</keyword>
<protein>
    <recommendedName>
        <fullName evidence="5">Major facilitator superfamily (MFS) profile domain-containing protein</fullName>
    </recommendedName>
</protein>
<feature type="transmembrane region" description="Helical" evidence="4">
    <location>
        <begin position="170"/>
        <end position="196"/>
    </location>
</feature>
<keyword evidence="7" id="KW-1185">Reference proteome</keyword>
<name>A0A2S0N9P4_9HYPH</name>
<feature type="transmembrane region" description="Helical" evidence="4">
    <location>
        <begin position="47"/>
        <end position="69"/>
    </location>
</feature>
<dbReference type="PROSITE" id="PS50850">
    <property type="entry name" value="MFS"/>
    <property type="match status" value="1"/>
</dbReference>
<evidence type="ECO:0000256" key="3">
    <source>
        <dbReference type="ARBA" id="ARBA00023136"/>
    </source>
</evidence>
<reference evidence="6 7" key="1">
    <citation type="submission" date="2018-03" db="EMBL/GenBank/DDBJ databases">
        <title>Genome sequencing of Phreatobacter sp.</title>
        <authorList>
            <person name="Kim S.-J."/>
            <person name="Heo J."/>
            <person name="Kwon S.-W."/>
        </authorList>
    </citation>
    <scope>NUCLEOTIDE SEQUENCE [LARGE SCALE GENOMIC DNA]</scope>
    <source>
        <strain evidence="6 7">S-12</strain>
    </source>
</reference>
<dbReference type="PANTHER" id="PTHR11360:SF290">
    <property type="entry name" value="MONOCARBOXYLATE MFS PERMEASE"/>
    <property type="match status" value="1"/>
</dbReference>
<feature type="transmembrane region" description="Helical" evidence="4">
    <location>
        <begin position="12"/>
        <end position="35"/>
    </location>
</feature>
<evidence type="ECO:0000256" key="1">
    <source>
        <dbReference type="ARBA" id="ARBA00022692"/>
    </source>
</evidence>
<dbReference type="AlphaFoldDB" id="A0A2S0N9P4"/>
<evidence type="ECO:0000313" key="7">
    <source>
        <dbReference type="Proteomes" id="UP000237889"/>
    </source>
</evidence>
<evidence type="ECO:0000313" key="6">
    <source>
        <dbReference type="EMBL" id="AVO44651.1"/>
    </source>
</evidence>
<feature type="transmembrane region" description="Helical" evidence="4">
    <location>
        <begin position="310"/>
        <end position="332"/>
    </location>
</feature>
<dbReference type="OrthoDB" id="7200137at2"/>
<dbReference type="SUPFAM" id="SSF103473">
    <property type="entry name" value="MFS general substrate transporter"/>
    <property type="match status" value="1"/>
</dbReference>
<feature type="transmembrane region" description="Helical" evidence="4">
    <location>
        <begin position="81"/>
        <end position="102"/>
    </location>
</feature>
<dbReference type="RefSeq" id="WP_106747994.1">
    <property type="nucleotide sequence ID" value="NZ_CP027668.1"/>
</dbReference>
<dbReference type="PANTHER" id="PTHR11360">
    <property type="entry name" value="MONOCARBOXYLATE TRANSPORTER"/>
    <property type="match status" value="1"/>
</dbReference>
<keyword evidence="1 4" id="KW-0812">Transmembrane</keyword>
<dbReference type="InterPro" id="IPR050327">
    <property type="entry name" value="Proton-linked_MCT"/>
</dbReference>
<dbReference type="KEGG" id="phr:C6569_06035"/>
<dbReference type="Gene3D" id="1.20.1250.20">
    <property type="entry name" value="MFS general substrate transporter like domains"/>
    <property type="match status" value="1"/>
</dbReference>
<organism evidence="6 7">
    <name type="scientific">Phreatobacter cathodiphilus</name>
    <dbReference type="NCBI Taxonomy" id="1868589"/>
    <lineage>
        <taxon>Bacteria</taxon>
        <taxon>Pseudomonadati</taxon>
        <taxon>Pseudomonadota</taxon>
        <taxon>Alphaproteobacteria</taxon>
        <taxon>Hyphomicrobiales</taxon>
        <taxon>Phreatobacteraceae</taxon>
        <taxon>Phreatobacter</taxon>
    </lineage>
</organism>
<gene>
    <name evidence="6" type="ORF">C6569_06035</name>
</gene>
<evidence type="ECO:0000256" key="2">
    <source>
        <dbReference type="ARBA" id="ARBA00022989"/>
    </source>
</evidence>
<dbReference type="Proteomes" id="UP000237889">
    <property type="component" value="Chromosome"/>
</dbReference>
<feature type="domain" description="Major facilitator superfamily (MFS) profile" evidence="5">
    <location>
        <begin position="1"/>
        <end position="403"/>
    </location>
</feature>
<dbReference type="InterPro" id="IPR036259">
    <property type="entry name" value="MFS_trans_sf"/>
</dbReference>
<feature type="transmembrane region" description="Helical" evidence="4">
    <location>
        <begin position="143"/>
        <end position="164"/>
    </location>
</feature>
<feature type="transmembrane region" description="Helical" evidence="4">
    <location>
        <begin position="378"/>
        <end position="398"/>
    </location>
</feature>
<sequence length="408" mass="42654">MPDPALLKPDSIRLLPLATPLAVTQIIGWGTTFWLPPMLAGPLARELAMPTEAIFGGVTVMLLVGAAVAPRFGRLVDAYGARWPMVAGSLFLALALLAIAHAQGTTTYLLGWMLIGLGMPLVLTQAPAAAIAQMAGPKARQAIGLLMLLGGLSSSVFWPLGTWLEPTLGWRGMCLVFAALNLAVCAPVHAIFVAPLTREEDRPARHVAGTAPAPALAPERRRAAFVLMAGTFSLTGFISWGLPLQLVELLRMSGHPLAFAVFVGSLMGPAQVASRLAEMIFGRAVGILTVGLIATGLMPFAMLLPVLGPASAPAAVAFVLAFGLSAGAMTVVRNVAPLALFGKETYATMSGRLNLPLNVAFAMSPMVFAFLMRQAGPNATLLFAFGTALVALGIMAMLQRRFGRDALA</sequence>
<accession>A0A2S0N9P4</accession>
<dbReference type="EMBL" id="CP027668">
    <property type="protein sequence ID" value="AVO44651.1"/>
    <property type="molecule type" value="Genomic_DNA"/>
</dbReference>
<feature type="transmembrane region" description="Helical" evidence="4">
    <location>
        <begin position="254"/>
        <end position="272"/>
    </location>
</feature>
<dbReference type="InterPro" id="IPR011701">
    <property type="entry name" value="MFS"/>
</dbReference>
<feature type="transmembrane region" description="Helical" evidence="4">
    <location>
        <begin position="353"/>
        <end position="372"/>
    </location>
</feature>
<keyword evidence="3 4" id="KW-0472">Membrane</keyword>
<dbReference type="Pfam" id="PF07690">
    <property type="entry name" value="MFS_1"/>
    <property type="match status" value="1"/>
</dbReference>
<feature type="transmembrane region" description="Helical" evidence="4">
    <location>
        <begin position="223"/>
        <end position="242"/>
    </location>
</feature>